<name>A0A1L9B3F8_9BACT</name>
<dbReference type="AlphaFoldDB" id="A0A1L9B3F8"/>
<dbReference type="Gene3D" id="2.10.25.10">
    <property type="entry name" value="Laminin"/>
    <property type="match status" value="1"/>
</dbReference>
<dbReference type="STRING" id="83449.BON30_30300"/>
<dbReference type="SUPFAM" id="SSF89260">
    <property type="entry name" value="Collagen-binding domain"/>
    <property type="match status" value="1"/>
</dbReference>
<dbReference type="PROSITE" id="PS50026">
    <property type="entry name" value="EGF_3"/>
    <property type="match status" value="1"/>
</dbReference>
<dbReference type="SMART" id="SM00181">
    <property type="entry name" value="EGF"/>
    <property type="match status" value="3"/>
</dbReference>
<organism evidence="3 4">
    <name type="scientific">Cystobacter ferrugineus</name>
    <dbReference type="NCBI Taxonomy" id="83449"/>
    <lineage>
        <taxon>Bacteria</taxon>
        <taxon>Pseudomonadati</taxon>
        <taxon>Myxococcota</taxon>
        <taxon>Myxococcia</taxon>
        <taxon>Myxococcales</taxon>
        <taxon>Cystobacterineae</taxon>
        <taxon>Archangiaceae</taxon>
        <taxon>Cystobacter</taxon>
    </lineage>
</organism>
<dbReference type="Gene3D" id="2.60.120.380">
    <property type="match status" value="2"/>
</dbReference>
<feature type="domain" description="EGF-like" evidence="2">
    <location>
        <begin position="57"/>
        <end position="95"/>
    </location>
</feature>
<comment type="caution">
    <text evidence="3">The sequence shown here is derived from an EMBL/GenBank/DDBJ whole genome shotgun (WGS) entry which is preliminary data.</text>
</comment>
<reference evidence="4" key="1">
    <citation type="submission" date="2016-11" db="EMBL/GenBank/DDBJ databases">
        <authorList>
            <person name="Shukria A."/>
            <person name="Stevens D.C."/>
        </authorList>
    </citation>
    <scope>NUCLEOTIDE SEQUENCE [LARGE SCALE GENOMIC DNA]</scope>
    <source>
        <strain evidence="4">Cbfe23</strain>
    </source>
</reference>
<reference evidence="3 4" key="2">
    <citation type="submission" date="2016-12" db="EMBL/GenBank/DDBJ databases">
        <title>Draft Genome Sequence of Cystobacter ferrugineus Strain Cbfe23.</title>
        <authorList>
            <person name="Akbar S."/>
            <person name="Dowd S.E."/>
            <person name="Stevens D.C."/>
        </authorList>
    </citation>
    <scope>NUCLEOTIDE SEQUENCE [LARGE SCALE GENOMIC DNA]</scope>
    <source>
        <strain evidence="3 4">Cbfe23</strain>
    </source>
</reference>
<proteinExistence type="predicted"/>
<dbReference type="InterPro" id="IPR009030">
    <property type="entry name" value="Growth_fac_rcpt_cys_sf"/>
</dbReference>
<dbReference type="RefSeq" id="WP_071901955.1">
    <property type="nucleotide sequence ID" value="NZ_MPIN01000009.1"/>
</dbReference>
<accession>A0A1L9B3F8</accession>
<evidence type="ECO:0000259" key="2">
    <source>
        <dbReference type="PROSITE" id="PS50026"/>
    </source>
</evidence>
<keyword evidence="4" id="KW-1185">Reference proteome</keyword>
<feature type="compositionally biased region" description="Basic and acidic residues" evidence="1">
    <location>
        <begin position="386"/>
        <end position="396"/>
    </location>
</feature>
<protein>
    <recommendedName>
        <fullName evidence="2">EGF-like domain-containing protein</fullName>
    </recommendedName>
</protein>
<dbReference type="PROSITE" id="PS01186">
    <property type="entry name" value="EGF_2"/>
    <property type="match status" value="1"/>
</dbReference>
<evidence type="ECO:0000313" key="3">
    <source>
        <dbReference type="EMBL" id="OJH36801.1"/>
    </source>
</evidence>
<dbReference type="EMBL" id="MPIN01000009">
    <property type="protein sequence ID" value="OJH36801.1"/>
    <property type="molecule type" value="Genomic_DNA"/>
</dbReference>
<evidence type="ECO:0000313" key="4">
    <source>
        <dbReference type="Proteomes" id="UP000182229"/>
    </source>
</evidence>
<dbReference type="Proteomes" id="UP000182229">
    <property type="component" value="Unassembled WGS sequence"/>
</dbReference>
<gene>
    <name evidence="3" type="ORF">BON30_30300</name>
</gene>
<dbReference type="InterPro" id="IPR000742">
    <property type="entry name" value="EGF"/>
</dbReference>
<evidence type="ECO:0000256" key="1">
    <source>
        <dbReference type="SAM" id="MobiDB-lite"/>
    </source>
</evidence>
<feature type="region of interest" description="Disordered" evidence="1">
    <location>
        <begin position="370"/>
        <end position="412"/>
    </location>
</feature>
<sequence>MGLISCSGGNNESVQTPCEGVACGPGRCEVSDDRPVCACDPGHHAEGLTCLRDGTPPFDPCAPNPCMHAGRGQCSNVQGRAVCACDPGKVEDGSGQCVSLDACEPNPCTAPHKTNCSVVEGQPVCACVSGYVPQGEACVLSVPDDHGNTPAESSPVIIDAPPTGGAFESTEDVDVFSFQAQAGHIYAFTCNPGGGATDCRVSLSDAAGQVLAVDNNGGTGFIVYEYPTAGTYFFRVSSGQVGTYTYRLEDLGFDDHGNTPSEATPVTPSSTSVGAILHATTDVDVFSFEAAAGHIYELACNTSAFDCDLVLLNALGTVVATPPKPMNPTRLGGIVDGQWSGMRGRMPPPKCARLSNSRLCHSLLRAAQDGLRGGGGSAVSPAGNLDWRRRESKPLRADPPPLGTRATPPFSL</sequence>
<dbReference type="SUPFAM" id="SSF57184">
    <property type="entry name" value="Growth factor receptor domain"/>
    <property type="match status" value="1"/>
</dbReference>